<comment type="caution">
    <text evidence="1">The sequence shown here is derived from an EMBL/GenBank/DDBJ whole genome shotgun (WGS) entry which is preliminary data.</text>
</comment>
<evidence type="ECO:0000313" key="1">
    <source>
        <dbReference type="EMBL" id="GJS67065.1"/>
    </source>
</evidence>
<gene>
    <name evidence="1" type="ORF">Tco_0681629</name>
</gene>
<dbReference type="EMBL" id="BQNB010009692">
    <property type="protein sequence ID" value="GJS67065.1"/>
    <property type="molecule type" value="Genomic_DNA"/>
</dbReference>
<evidence type="ECO:0000313" key="2">
    <source>
        <dbReference type="Proteomes" id="UP001151760"/>
    </source>
</evidence>
<accession>A0ABQ4XP10</accession>
<dbReference type="Proteomes" id="UP001151760">
    <property type="component" value="Unassembled WGS sequence"/>
</dbReference>
<reference evidence="1" key="2">
    <citation type="submission" date="2022-01" db="EMBL/GenBank/DDBJ databases">
        <authorList>
            <person name="Yamashiro T."/>
            <person name="Shiraishi A."/>
            <person name="Satake H."/>
            <person name="Nakayama K."/>
        </authorList>
    </citation>
    <scope>NUCLEOTIDE SEQUENCE</scope>
</reference>
<sequence>MGDVFMPSVVDIAVLLASLNDQLTRLSPRNEHFPTTFLSHDSPHDPHLHKLFSDMTLLYSDTKDPCEGSFPKY</sequence>
<name>A0ABQ4XP10_9ASTR</name>
<proteinExistence type="predicted"/>
<protein>
    <submittedName>
        <fullName evidence="1">Uncharacterized protein</fullName>
    </submittedName>
</protein>
<reference evidence="1" key="1">
    <citation type="journal article" date="2022" name="Int. J. Mol. Sci.">
        <title>Draft Genome of Tanacetum Coccineum: Genomic Comparison of Closely Related Tanacetum-Family Plants.</title>
        <authorList>
            <person name="Yamashiro T."/>
            <person name="Shiraishi A."/>
            <person name="Nakayama K."/>
            <person name="Satake H."/>
        </authorList>
    </citation>
    <scope>NUCLEOTIDE SEQUENCE</scope>
</reference>
<keyword evidence="2" id="KW-1185">Reference proteome</keyword>
<organism evidence="1 2">
    <name type="scientific">Tanacetum coccineum</name>
    <dbReference type="NCBI Taxonomy" id="301880"/>
    <lineage>
        <taxon>Eukaryota</taxon>
        <taxon>Viridiplantae</taxon>
        <taxon>Streptophyta</taxon>
        <taxon>Embryophyta</taxon>
        <taxon>Tracheophyta</taxon>
        <taxon>Spermatophyta</taxon>
        <taxon>Magnoliopsida</taxon>
        <taxon>eudicotyledons</taxon>
        <taxon>Gunneridae</taxon>
        <taxon>Pentapetalae</taxon>
        <taxon>asterids</taxon>
        <taxon>campanulids</taxon>
        <taxon>Asterales</taxon>
        <taxon>Asteraceae</taxon>
        <taxon>Asteroideae</taxon>
        <taxon>Anthemideae</taxon>
        <taxon>Anthemidinae</taxon>
        <taxon>Tanacetum</taxon>
    </lineage>
</organism>